<keyword evidence="2" id="KW-0378">Hydrolase</keyword>
<dbReference type="PROSITE" id="PS51194">
    <property type="entry name" value="HELICASE_CTER"/>
    <property type="match status" value="1"/>
</dbReference>
<dbReference type="Pfam" id="PF08148">
    <property type="entry name" value="DSHCT"/>
    <property type="match status" value="1"/>
</dbReference>
<accession>A0A139B7M5</accession>
<dbReference type="GO" id="GO:0005524">
    <property type="term" value="F:ATP binding"/>
    <property type="evidence" value="ECO:0007669"/>
    <property type="project" value="InterPro"/>
</dbReference>
<dbReference type="FunFam" id="3.40.50.300:FF:000190">
    <property type="entry name" value="ATP-dependent RNA helicase"/>
    <property type="match status" value="1"/>
</dbReference>
<dbReference type="GeneID" id="45599475"/>
<dbReference type="SMART" id="SM00490">
    <property type="entry name" value="HELICc"/>
    <property type="match status" value="1"/>
</dbReference>
<dbReference type="InterPro" id="IPR011545">
    <property type="entry name" value="DEAD/DEAH_box_helicase_dom"/>
</dbReference>
<dbReference type="GO" id="GO:0055087">
    <property type="term" value="C:Ski complex"/>
    <property type="evidence" value="ECO:0007669"/>
    <property type="project" value="TreeGrafter"/>
</dbReference>
<dbReference type="AlphaFoldDB" id="A0A139B7M5"/>
<dbReference type="PANTHER" id="PTHR12131">
    <property type="entry name" value="ATP-DEPENDENT RNA AND DNA HELICASE"/>
    <property type="match status" value="1"/>
</dbReference>
<gene>
    <name evidence="2" type="ORF">BPS1E_1665</name>
</gene>
<feature type="compositionally biased region" description="Basic and acidic residues" evidence="1">
    <location>
        <begin position="275"/>
        <end position="286"/>
    </location>
</feature>
<dbReference type="InterPro" id="IPR012961">
    <property type="entry name" value="Ski2/MTR4_C"/>
</dbReference>
<dbReference type="SMART" id="SM00487">
    <property type="entry name" value="DEXDc"/>
    <property type="match status" value="1"/>
</dbReference>
<dbReference type="GO" id="GO:0003676">
    <property type="term" value="F:nucleic acid binding"/>
    <property type="evidence" value="ECO:0007669"/>
    <property type="project" value="InterPro"/>
</dbReference>
<protein>
    <submittedName>
        <fullName evidence="2">DEAD/DEAH box helicase</fullName>
    </submittedName>
</protein>
<sequence length="866" mass="97955">MTHHRRRNNGIDPSKINETVELSPAQRYAAFKQTQAKQRTVAAEFARSMPFELDEFQMQANDALEAGDNVLVAAPTGAGKTVAADFAIYLAQTRNVKAFYTTPIKALSNQKYHDLVDQYGTDKVGLLTGDTSINSEADIVVMTTEVLRNMLYEHSVTLEALRYVILDEVHYLADRFRGPVWEEVIIHLPKNVNIIGLSATVSNVEDFSEWIESVRGKTTLVMSEQRPVPLEQHVLVQADDHTEPELIDLYRRDANGEQTVKLNAQLINRLDQLDRQAERRKGERRPDKRRAKGKGGRWDDRPHKVERHTPRRWAVVDELNFLDMLPGIYFIFSRNGCDQAVDQCINAGLELTTSDEVQQIRRIVDEMVEGQLSQEDLKALHFSQFRFALEEGFAPHHAGMVALFRQIVERLFEEGLVKMVFATETLALGINMPARCVVVEKLEKFDGTGHVGLTPGEFTQLTGRAGRRGIDTIGHAVVVDHHGFVPATAAALSSKRVYPLHSSFRPTFNMAVNLLNSSDYETARVTLDHSFAQWEANESAWQLEAQMETLCKALEGYEQAFQCEFGDFKKFMRLRMRLSDLEKNERRKLKHEVFRTQKERSQAFMDLDKRIKKLREEDRDHPCRKCPDVQKHLKWGHRWAREMRELERVQHRYDSRTGSVARQFDHICAVLSNLGYLQPVRESAGHGDYQLTERGQLLRHLYSELDLVLAQAIDDGAFDGLNACELASVVASLVFEARRGGGGEPRRYPGGIQGNVAVCAAQLKGVHASIAMLCEDHMLEEPRQLDFGITDIVYDWAQGESLSQVLYGTDLTGGDFVRNGKRLADVLQQIAVAGPYLADRAETLAPVAKQAYDRINRGIVAYSGVD</sequence>
<dbReference type="InterPro" id="IPR014001">
    <property type="entry name" value="Helicase_ATP-bd"/>
</dbReference>
<evidence type="ECO:0000256" key="1">
    <source>
        <dbReference type="SAM" id="MobiDB-lite"/>
    </source>
</evidence>
<dbReference type="EMBL" id="MNLB01000011">
    <property type="protein sequence ID" value="PAC72781.1"/>
    <property type="molecule type" value="Genomic_DNA"/>
</dbReference>
<dbReference type="Pfam" id="PF00271">
    <property type="entry name" value="Helicase_C"/>
    <property type="match status" value="1"/>
</dbReference>
<dbReference type="GO" id="GO:0070478">
    <property type="term" value="P:nuclear-transcribed mRNA catabolic process, 3'-5' exonucleolytic nonsense-mediated decay"/>
    <property type="evidence" value="ECO:0007669"/>
    <property type="project" value="TreeGrafter"/>
</dbReference>
<dbReference type="RefSeq" id="WP_004222150.1">
    <property type="nucleotide sequence ID" value="NZ_CP079235.1"/>
</dbReference>
<feature type="region of interest" description="Disordered" evidence="1">
    <location>
        <begin position="275"/>
        <end position="304"/>
    </location>
</feature>
<dbReference type="Pfam" id="PF00270">
    <property type="entry name" value="DEAD"/>
    <property type="match status" value="1"/>
</dbReference>
<organism evidence="2 3">
    <name type="scientific">Bifidobacterium pseudocatenulatum</name>
    <dbReference type="NCBI Taxonomy" id="28026"/>
    <lineage>
        <taxon>Bacteria</taxon>
        <taxon>Bacillati</taxon>
        <taxon>Actinomycetota</taxon>
        <taxon>Actinomycetes</taxon>
        <taxon>Bifidobacteriales</taxon>
        <taxon>Bifidobacteriaceae</taxon>
        <taxon>Bifidobacterium</taxon>
    </lineage>
</organism>
<comment type="caution">
    <text evidence="2">The sequence shown here is derived from an EMBL/GenBank/DDBJ whole genome shotgun (WGS) entry which is preliminary data.</text>
</comment>
<dbReference type="GO" id="GO:0004386">
    <property type="term" value="F:helicase activity"/>
    <property type="evidence" value="ECO:0007669"/>
    <property type="project" value="UniProtKB-KW"/>
</dbReference>
<dbReference type="SMART" id="SM01142">
    <property type="entry name" value="DSHCT"/>
    <property type="match status" value="1"/>
</dbReference>
<dbReference type="InterPro" id="IPR050699">
    <property type="entry name" value="RNA-DNA_Helicase"/>
</dbReference>
<dbReference type="InterPro" id="IPR001650">
    <property type="entry name" value="Helicase_C-like"/>
</dbReference>
<evidence type="ECO:0000313" key="2">
    <source>
        <dbReference type="EMBL" id="PAC72781.1"/>
    </source>
</evidence>
<reference evidence="2 3" key="1">
    <citation type="journal article" date="2017" name="ISME J.">
        <title>Unveiling bifidobacterial biogeography across the mammalian branch of the tree of life.</title>
        <authorList>
            <person name="Milani C."/>
            <person name="Mangifesta M."/>
            <person name="Mancabelli L."/>
            <person name="Lugli G.A."/>
            <person name="James K."/>
            <person name="Duranti S."/>
            <person name="Turroni F."/>
            <person name="Ferrario C."/>
            <person name="Ossiprandi M.C."/>
            <person name="van Sinderen D."/>
            <person name="Ventura M."/>
        </authorList>
    </citation>
    <scope>NUCLEOTIDE SEQUENCE [LARGE SCALE GENOMIC DNA]</scope>
    <source>
        <strain evidence="2 3">1E</strain>
    </source>
</reference>
<dbReference type="Gene3D" id="3.40.50.300">
    <property type="entry name" value="P-loop containing nucleotide triphosphate hydrolases"/>
    <property type="match status" value="2"/>
</dbReference>
<dbReference type="PROSITE" id="PS51192">
    <property type="entry name" value="HELICASE_ATP_BIND_1"/>
    <property type="match status" value="1"/>
</dbReference>
<dbReference type="CDD" id="cd18795">
    <property type="entry name" value="SF2_C_Ski2"/>
    <property type="match status" value="1"/>
</dbReference>
<proteinExistence type="predicted"/>
<dbReference type="SUPFAM" id="SSF52540">
    <property type="entry name" value="P-loop containing nucleoside triphosphate hydrolases"/>
    <property type="match status" value="1"/>
</dbReference>
<keyword evidence="2" id="KW-0547">Nucleotide-binding</keyword>
<dbReference type="Gene3D" id="1.10.3380.30">
    <property type="match status" value="1"/>
</dbReference>
<name>A0A139B7M5_BIFPS</name>
<dbReference type="PANTHER" id="PTHR12131:SF1">
    <property type="entry name" value="ATP-DEPENDENT RNA HELICASE SUPV3L1, MITOCHONDRIAL-RELATED"/>
    <property type="match status" value="1"/>
</dbReference>
<dbReference type="Proteomes" id="UP000216789">
    <property type="component" value="Unassembled WGS sequence"/>
</dbReference>
<keyword evidence="2" id="KW-0067">ATP-binding</keyword>
<dbReference type="InterPro" id="IPR027417">
    <property type="entry name" value="P-loop_NTPase"/>
</dbReference>
<evidence type="ECO:0000313" key="3">
    <source>
        <dbReference type="Proteomes" id="UP000216789"/>
    </source>
</evidence>
<keyword evidence="2" id="KW-0347">Helicase</keyword>